<dbReference type="AlphaFoldDB" id="A0A3R8L262"/>
<keyword evidence="2" id="KW-1185">Reference proteome</keyword>
<name>A0A3R8L262_9FIRM</name>
<evidence type="ECO:0000313" key="1">
    <source>
        <dbReference type="EMBL" id="RRK34913.1"/>
    </source>
</evidence>
<dbReference type="Proteomes" id="UP000274920">
    <property type="component" value="Unassembled WGS sequence"/>
</dbReference>
<dbReference type="EMBL" id="RHJS01000002">
    <property type="protein sequence ID" value="RRK34913.1"/>
    <property type="molecule type" value="Genomic_DNA"/>
</dbReference>
<sequence length="69" mass="7945">MKIKVEKLLEFTDRMNKAFSPSDRLSELIEASTAQYENDELFEDELELVAAARKVSENPVDRIKSGIER</sequence>
<gene>
    <name evidence="1" type="ORF">EBB54_28950</name>
</gene>
<accession>A0A3R8L262</accession>
<evidence type="ECO:0000313" key="2">
    <source>
        <dbReference type="Proteomes" id="UP000274920"/>
    </source>
</evidence>
<proteinExistence type="predicted"/>
<dbReference type="RefSeq" id="WP_125130163.1">
    <property type="nucleotide sequence ID" value="NZ_RHJS01000002.1"/>
</dbReference>
<comment type="caution">
    <text evidence="1">The sequence shown here is derived from an EMBL/GenBank/DDBJ whole genome shotgun (WGS) entry which is preliminary data.</text>
</comment>
<reference evidence="1" key="1">
    <citation type="submission" date="2018-10" db="EMBL/GenBank/DDBJ databases">
        <title>Schaedlerella arabinophila gen. nov. sp. nov., isolated from the mouse intestinal tract and comparative analysis with the genome of the closely related altered Schaedler flora strain ASF502.</title>
        <authorList>
            <person name="Miyake S."/>
            <person name="Soh M."/>
            <person name="Seedorf H."/>
        </authorList>
    </citation>
    <scope>NUCLEOTIDE SEQUENCE [LARGE SCALE GENOMIC DNA]</scope>
    <source>
        <strain evidence="1">DSM 106076</strain>
    </source>
</reference>
<protein>
    <submittedName>
        <fullName evidence="1">Uncharacterized protein</fullName>
    </submittedName>
</protein>
<organism evidence="1 2">
    <name type="scientific">Schaedlerella arabinosiphila</name>
    <dbReference type="NCBI Taxonomy" id="2044587"/>
    <lineage>
        <taxon>Bacteria</taxon>
        <taxon>Bacillati</taxon>
        <taxon>Bacillota</taxon>
        <taxon>Clostridia</taxon>
        <taxon>Lachnospirales</taxon>
        <taxon>Lachnospiraceae</taxon>
        <taxon>Schaedlerella</taxon>
    </lineage>
</organism>